<protein>
    <submittedName>
        <fullName evidence="1">Uncharacterized protein</fullName>
    </submittedName>
</protein>
<dbReference type="AlphaFoldDB" id="A0A9W7ZUE0"/>
<evidence type="ECO:0000313" key="2">
    <source>
        <dbReference type="Proteomes" id="UP001150538"/>
    </source>
</evidence>
<dbReference type="EMBL" id="JANBPU010000090">
    <property type="protein sequence ID" value="KAJ1916819.1"/>
    <property type="molecule type" value="Genomic_DNA"/>
</dbReference>
<evidence type="ECO:0000313" key="1">
    <source>
        <dbReference type="EMBL" id="KAJ1916819.1"/>
    </source>
</evidence>
<comment type="caution">
    <text evidence="1">The sequence shown here is derived from an EMBL/GenBank/DDBJ whole genome shotgun (WGS) entry which is preliminary data.</text>
</comment>
<keyword evidence="2" id="KW-1185">Reference proteome</keyword>
<proteinExistence type="predicted"/>
<dbReference type="Proteomes" id="UP001150538">
    <property type="component" value="Unassembled WGS sequence"/>
</dbReference>
<accession>A0A9W7ZUE0</accession>
<organism evidence="1 2">
    <name type="scientific">Mycoemilia scoparia</name>
    <dbReference type="NCBI Taxonomy" id="417184"/>
    <lineage>
        <taxon>Eukaryota</taxon>
        <taxon>Fungi</taxon>
        <taxon>Fungi incertae sedis</taxon>
        <taxon>Zoopagomycota</taxon>
        <taxon>Kickxellomycotina</taxon>
        <taxon>Kickxellomycetes</taxon>
        <taxon>Kickxellales</taxon>
        <taxon>Kickxellaceae</taxon>
        <taxon>Mycoemilia</taxon>
    </lineage>
</organism>
<name>A0A9W7ZUE0_9FUNG</name>
<sequence length="355" mass="40615">MSDSQDSIYQSTENPVTAVVNINLSESEKHQLSKNLVHFLKATPKIFKCEDKMLKFSDFLNSTIEENVGGNEKYELKKYHRMYLQENNRYYSEFSNPSSNFEICLVGRRNIRLSKNSKILYLQKQVNGIGDGDEDLLIHCDQPLVDGTYVKGIKRNSTELANNNEAAVEIDGGYPKYQLRLETISSPYYWNPFIYMLNRILHLCAQASIENDVDQWSEEAKTQHNKFLGIVRFFNGCISEEITRLSLSSGLNMDFSASEHPHQAEDEGFIQTLSCQFGLPNSKTLSMKLKYQFVNPSADVETSASTGSGCSEPNVNNNIPNLTHELDIRFTDTFVYTLLRITICRRSEMIPILRY</sequence>
<reference evidence="1" key="1">
    <citation type="submission" date="2022-07" db="EMBL/GenBank/DDBJ databases">
        <title>Phylogenomic reconstructions and comparative analyses of Kickxellomycotina fungi.</title>
        <authorList>
            <person name="Reynolds N.K."/>
            <person name="Stajich J.E."/>
            <person name="Barry K."/>
            <person name="Grigoriev I.V."/>
            <person name="Crous P."/>
            <person name="Smith M.E."/>
        </authorList>
    </citation>
    <scope>NUCLEOTIDE SEQUENCE</scope>
    <source>
        <strain evidence="1">NBRC 100468</strain>
    </source>
</reference>
<gene>
    <name evidence="1" type="ORF">H4219_003552</name>
</gene>